<dbReference type="Pfam" id="PF14914">
    <property type="entry name" value="LRRC37AB_C"/>
    <property type="match status" value="1"/>
</dbReference>
<sequence length="1607" mass="179702">SVSAPLPHVMFLLCLWTPWVLLTWQSLWLLVQAAPLLEWAWNPVPLTSEPPRPTERRYSRSFDVSLESPPALTPSADPEGFAYLGSSASSQMLGPPQELTETSAPFLDTQSAQELLPGRDQFAVPHRDLNDKLTQRQRLPEVVPVPGLDQAADHQSSKPTRFIISPKILKKGLHQKQTLQNDNYLDPIMDIVYPRGLPLEFPQKLHEPSRPPELSQFHLEDKTQNLETPEEIQSSSLQQEAPEQYPEEVEHSSTEQEAPAQQLPDTEEVVAQPSIHHEVNVPSPRRTAAQRSVLSRVTVKHVDLELTVSPEPTPEQVELPSTQQEAESPGFPLEAKPSLSEQEQPDQPSESPEESEPSQTQQESTAQTPSNHEVTIQPHHYNLPSVTVKPLDVEVTITSEPTKETESSPAQQEAPVEFSELLEEVEPSATQEETLAESPVFPVEAEPSLSEQEQLDQSSEESEPSQTQQEALAQAPESPMEIQPYHYNLPSHPNLTEGTLQPLNLDLAMTPEPTTAVGLSPVMQETPTQPPKPPNEVVVQHPVFQEVTLPTPGQDQAQHPALPSVTVPPVDLALNITPEPTMEAEPSIALMKTTAPPKHSKVTFPHLDNVQAQHTYLSEVTLQPFDLEFTLTPGPNMEVESSPTMPEAPTQSPEPPQEMTVPTPGQNQAQHPLSPIVTVQPLDLGLTVTPMFTAEFKPSGTIQETPTQPPELPKDVITPSEHPVTLEKAVAPLPDQVRTLPEVIVHPSEMDFTVNTISEQRATTYATNICELCTCKDETMSCVGLRPKQRLHQVPVQEPDVYNGTFTVLNFQGNAISYIDKDVWKSYHWTEKLILNENQLTELHKDSFEGLLSLRYLDLSCNKIQFIERGAFESLPFLEFLNLGCNLLTELSFGTFQAWHGMQFLHKLILNRNPLTTVEDSYLFKLPALKYLDLGTTQVPLTTVENILMATLELEKLILPSHLACCLCQFKNNIEAVCKTVKLHCENACLTNTTDCLEEASLGNVGGSTLMKVLQARKQHTSTELTIEPETPADKNGISLSGFMNEPLDFNDESDVISALNYILPYFSEGNLEDVESTLLPFIKLSLAQIEGIGKRQQRMKLVLKGPKGIRKKVLEEERIRRKQSAWPIAKKIAEARRLGRPVPSEMEQLHAVQRPRKFVESSFHTKPSFTQEHKTAVSSLLKQDSVGVSSAPTTVKPPPEVKNKSEDLSDTIFVLEDANARVKSMEAAKAIIHSRKKYHFHKTHSHVAHRTTPKAKPSQEVKKESLLKRLLFANRPPFSPVRSLINSPSHEPFSSLGDLSPQENLFPELFPLSDLSTENIRTFPEGNTFEENISVNSTAVHEETLPESTTYKNPSDAESTGAAFNIIPAVKEANETQWEYHNMGTDSTPMPKRLTYPTPSSPGDQFEIQLNQQLQSLIPSNDVRRLIAHVIRTLKMDCSESHVQLACAKLISRTGLLMKLLSEQQEVKVSKAEWDTDQWKTENYINESTEAQSEQKEQESSELTKEVPGYGYNNKLILAISVTVVVMILIIIFCLIEIYSHRRASQGDSEGSSRRWPLWLRDMYRPLNATRQKNMADQLHDKESSDEEEIFNKDSATEAEESENPP</sequence>
<evidence type="ECO:0000256" key="1">
    <source>
        <dbReference type="ARBA" id="ARBA00022614"/>
    </source>
</evidence>
<dbReference type="Proteomes" id="UP000694394">
    <property type="component" value="Chromosome 16"/>
</dbReference>
<evidence type="ECO:0000256" key="2">
    <source>
        <dbReference type="ARBA" id="ARBA00022737"/>
    </source>
</evidence>
<keyword evidence="4" id="KW-0472">Membrane</keyword>
<dbReference type="EMBL" id="ABDC03020210">
    <property type="status" value="NOT_ANNOTATED_CDS"/>
    <property type="molecule type" value="Genomic_DNA"/>
</dbReference>
<dbReference type="InterPro" id="IPR032675">
    <property type="entry name" value="LRR_dom_sf"/>
</dbReference>
<evidence type="ECO:0000313" key="7">
    <source>
        <dbReference type="Ensembl" id="ENSMICP00000046915.1"/>
    </source>
</evidence>
<dbReference type="InterPro" id="IPR029423">
    <property type="entry name" value="LRRC37AB_C"/>
</dbReference>
<dbReference type="GeneTree" id="ENSGT00530000063282"/>
<feature type="domain" description="Leucine-rich repeat-containing protein 37 N-terminal" evidence="6">
    <location>
        <begin position="462"/>
        <end position="516"/>
    </location>
</feature>
<accession>A0A8C5Y6I7</accession>
<feature type="transmembrane region" description="Helical" evidence="4">
    <location>
        <begin position="1517"/>
        <end position="1537"/>
    </location>
</feature>
<evidence type="ECO:0000259" key="5">
    <source>
        <dbReference type="Pfam" id="PF14914"/>
    </source>
</evidence>
<feature type="domain" description="Leucine-rich repeat-containing protein 37 N-terminal" evidence="6">
    <location>
        <begin position="517"/>
        <end position="587"/>
    </location>
</feature>
<feature type="compositionally biased region" description="Acidic residues" evidence="3">
    <location>
        <begin position="1598"/>
        <end position="1607"/>
    </location>
</feature>
<reference evidence="7" key="3">
    <citation type="submission" date="2025-09" db="UniProtKB">
        <authorList>
            <consortium name="Ensembl"/>
        </authorList>
    </citation>
    <scope>IDENTIFICATION</scope>
</reference>
<dbReference type="Pfam" id="PF13855">
    <property type="entry name" value="LRR_8"/>
    <property type="match status" value="1"/>
</dbReference>
<feature type="region of interest" description="Disordered" evidence="3">
    <location>
        <begin position="48"/>
        <end position="80"/>
    </location>
</feature>
<feature type="region of interest" description="Disordered" evidence="3">
    <location>
        <begin position="1572"/>
        <end position="1607"/>
    </location>
</feature>
<dbReference type="InterPro" id="IPR015753">
    <property type="entry name" value="LRRC37"/>
</dbReference>
<feature type="domain" description="LRRC37A/B like protein 1 C-terminal" evidence="5">
    <location>
        <begin position="1402"/>
        <end position="1547"/>
    </location>
</feature>
<reference evidence="7" key="2">
    <citation type="submission" date="2025-08" db="UniProtKB">
        <authorList>
            <consortium name="Ensembl"/>
        </authorList>
    </citation>
    <scope>IDENTIFICATION</scope>
</reference>
<keyword evidence="1" id="KW-0433">Leucine-rich repeat</keyword>
<feature type="compositionally biased region" description="Low complexity" evidence="3">
    <location>
        <begin position="357"/>
        <end position="370"/>
    </location>
</feature>
<dbReference type="Ensembl" id="ENSMICT00000061306.1">
    <property type="protein sequence ID" value="ENSMICP00000046915.1"/>
    <property type="gene ID" value="ENSMICG00000047895.1"/>
</dbReference>
<dbReference type="SUPFAM" id="SSF52058">
    <property type="entry name" value="L domain-like"/>
    <property type="match status" value="1"/>
</dbReference>
<dbReference type="InterPro" id="IPR032754">
    <property type="entry name" value="LRRC37_N"/>
</dbReference>
<dbReference type="PANTHER" id="PTHR23045">
    <property type="entry name" value="LEUCINE-RICH REPEAT-CONTAINING PROTEIN 37A"/>
    <property type="match status" value="1"/>
</dbReference>
<dbReference type="Gene3D" id="3.80.10.10">
    <property type="entry name" value="Ribonuclease Inhibitor"/>
    <property type="match status" value="1"/>
</dbReference>
<feature type="region of interest" description="Disordered" evidence="3">
    <location>
        <begin position="223"/>
        <end position="478"/>
    </location>
</feature>
<dbReference type="SMART" id="SM00369">
    <property type="entry name" value="LRR_TYP"/>
    <property type="match status" value="4"/>
</dbReference>
<protein>
    <submittedName>
        <fullName evidence="7">Leucine rich repeat containing 37A</fullName>
    </submittedName>
</protein>
<evidence type="ECO:0000256" key="3">
    <source>
        <dbReference type="SAM" id="MobiDB-lite"/>
    </source>
</evidence>
<feature type="domain" description="Leucine-rich repeat-containing protein 37 N-terminal" evidence="6">
    <location>
        <begin position="638"/>
        <end position="699"/>
    </location>
</feature>
<reference evidence="7" key="1">
    <citation type="submission" date="2016-12" db="EMBL/GenBank/DDBJ databases">
        <title>Mouse lemur reference genome and diversity panel.</title>
        <authorList>
            <person name="Harris R."/>
            <person name="Larsen P."/>
            <person name="Liu Y."/>
            <person name="Hughes D.S."/>
            <person name="Murali S."/>
            <person name="Raveendran M."/>
            <person name="Korchina V."/>
            <person name="Wang M."/>
            <person name="Jhangiani S."/>
            <person name="Bandaranaike D."/>
            <person name="Bellair M."/>
            <person name="Blankenburg K."/>
            <person name="Chao H."/>
            <person name="Dahdouli M."/>
            <person name="Dinh H."/>
            <person name="Doddapaneni H."/>
            <person name="English A."/>
            <person name="Firestine M."/>
            <person name="Gnanaolivu R."/>
            <person name="Gross S."/>
            <person name="Hernandez B."/>
            <person name="Javaid M."/>
            <person name="Jayaseelan J."/>
            <person name="Jones J."/>
            <person name="Khan Z."/>
            <person name="Kovar C."/>
            <person name="Kurapati P."/>
            <person name="Le B."/>
            <person name="Lee S."/>
            <person name="Li M."/>
            <person name="Mathew T."/>
            <person name="Narasimhan A."/>
            <person name="Ngo D."/>
            <person name="Nguyen L."/>
            <person name="Okwuonu G."/>
            <person name="Ongeri F."/>
            <person name="Osuji N."/>
            <person name="Pu L.-L."/>
            <person name="Puazo M."/>
            <person name="Quiroz J."/>
            <person name="Raj R."/>
            <person name="Rajbhandari K."/>
            <person name="Reid J.G."/>
            <person name="Santibanez J."/>
            <person name="Sexton D."/>
            <person name="Skinner E."/>
            <person name="Vee V."/>
            <person name="Weissenberger G."/>
            <person name="Wu Y."/>
            <person name="Xin Y."/>
            <person name="Han Y."/>
            <person name="Campbell C."/>
            <person name="Brown A."/>
            <person name="Sullivan B."/>
            <person name="Shelton J."/>
            <person name="Brown S."/>
            <person name="Dudchenko O."/>
            <person name="Machol I."/>
            <person name="Durand N."/>
            <person name="Shamim M."/>
            <person name="Lieberman A."/>
            <person name="Muzny D.M."/>
            <person name="Richards S."/>
            <person name="Yoder A."/>
            <person name="Worley K.C."/>
            <person name="Rogers J."/>
            <person name="Gibbs R.A."/>
        </authorList>
    </citation>
    <scope>NUCLEOTIDE SEQUENCE [LARGE SCALE GENOMIC DNA]</scope>
</reference>
<feature type="domain" description="Leucine-rich repeat-containing protein 37 N-terminal" evidence="6">
    <location>
        <begin position="248"/>
        <end position="316"/>
    </location>
</feature>
<evidence type="ECO:0000256" key="4">
    <source>
        <dbReference type="SAM" id="Phobius"/>
    </source>
</evidence>
<evidence type="ECO:0000313" key="8">
    <source>
        <dbReference type="Proteomes" id="UP000694394"/>
    </source>
</evidence>
<name>A0A8C5Y6I7_MICMU</name>
<dbReference type="InterPro" id="IPR001611">
    <property type="entry name" value="Leu-rich_rpt"/>
</dbReference>
<keyword evidence="4" id="KW-0812">Transmembrane</keyword>
<keyword evidence="4" id="KW-1133">Transmembrane helix</keyword>
<feature type="region of interest" description="Disordered" evidence="3">
    <location>
        <begin position="632"/>
        <end position="670"/>
    </location>
</feature>
<feature type="compositionally biased region" description="Polar residues" evidence="3">
    <location>
        <begin position="225"/>
        <end position="241"/>
    </location>
</feature>
<keyword evidence="2" id="KW-0677">Repeat</keyword>
<evidence type="ECO:0000259" key="6">
    <source>
        <dbReference type="Pfam" id="PF15779"/>
    </source>
</evidence>
<keyword evidence="8" id="KW-1185">Reference proteome</keyword>
<feature type="compositionally biased region" description="Low complexity" evidence="3">
    <location>
        <begin position="340"/>
        <end position="350"/>
    </location>
</feature>
<dbReference type="PANTHER" id="PTHR23045:SF9">
    <property type="entry name" value="LEUCINE RICH REPEAT CONTAINING 37A-RELATED"/>
    <property type="match status" value="1"/>
</dbReference>
<feature type="compositionally biased region" description="Low complexity" evidence="3">
    <location>
        <begin position="446"/>
        <end position="457"/>
    </location>
</feature>
<dbReference type="Pfam" id="PF15779">
    <property type="entry name" value="LRRC37"/>
    <property type="match status" value="5"/>
</dbReference>
<dbReference type="InterPro" id="IPR003591">
    <property type="entry name" value="Leu-rich_rpt_typical-subtyp"/>
</dbReference>
<proteinExistence type="predicted"/>
<dbReference type="PROSITE" id="PS51450">
    <property type="entry name" value="LRR"/>
    <property type="match status" value="1"/>
</dbReference>
<organism evidence="7 8">
    <name type="scientific">Microcebus murinus</name>
    <name type="common">Gray mouse lemur</name>
    <name type="synonym">Lemur murinus</name>
    <dbReference type="NCBI Taxonomy" id="30608"/>
    <lineage>
        <taxon>Eukaryota</taxon>
        <taxon>Metazoa</taxon>
        <taxon>Chordata</taxon>
        <taxon>Craniata</taxon>
        <taxon>Vertebrata</taxon>
        <taxon>Euteleostomi</taxon>
        <taxon>Mammalia</taxon>
        <taxon>Eutheria</taxon>
        <taxon>Euarchontoglires</taxon>
        <taxon>Primates</taxon>
        <taxon>Strepsirrhini</taxon>
        <taxon>Lemuriformes</taxon>
        <taxon>Cheirogaleidae</taxon>
        <taxon>Microcebus</taxon>
    </lineage>
</organism>
<feature type="domain" description="Leucine-rich repeat-containing protein 37 N-terminal" evidence="6">
    <location>
        <begin position="334"/>
        <end position="409"/>
    </location>
</feature>
<gene>
    <name evidence="7" type="primary">LRRC37A</name>
</gene>